<sequence>MNADKQKGVKLTLNADKGIGYQFEAMTNLDIEVKKIRSRHAFKPRVYVRTPTDELVEFNADIEYILDKSLKIQSRLEKITKIPFIFSSKILQL</sequence>
<keyword evidence="2" id="KW-1185">Reference proteome</keyword>
<gene>
    <name evidence="1" type="ORF">DPMN_105040</name>
</gene>
<proteinExistence type="predicted"/>
<reference evidence="1" key="1">
    <citation type="journal article" date="2019" name="bioRxiv">
        <title>The Genome of the Zebra Mussel, Dreissena polymorpha: A Resource for Invasive Species Research.</title>
        <authorList>
            <person name="McCartney M.A."/>
            <person name="Auch B."/>
            <person name="Kono T."/>
            <person name="Mallez S."/>
            <person name="Zhang Y."/>
            <person name="Obille A."/>
            <person name="Becker A."/>
            <person name="Abrahante J.E."/>
            <person name="Garbe J."/>
            <person name="Badalamenti J.P."/>
            <person name="Herman A."/>
            <person name="Mangelson H."/>
            <person name="Liachko I."/>
            <person name="Sullivan S."/>
            <person name="Sone E.D."/>
            <person name="Koren S."/>
            <person name="Silverstein K.A.T."/>
            <person name="Beckman K.B."/>
            <person name="Gohl D.M."/>
        </authorList>
    </citation>
    <scope>NUCLEOTIDE SEQUENCE</scope>
    <source>
        <strain evidence="1">Duluth1</strain>
        <tissue evidence="1">Whole animal</tissue>
    </source>
</reference>
<evidence type="ECO:0000313" key="1">
    <source>
        <dbReference type="EMBL" id="KAH3831770.1"/>
    </source>
</evidence>
<dbReference type="EMBL" id="JAIWYP010000004">
    <property type="protein sequence ID" value="KAH3831770.1"/>
    <property type="molecule type" value="Genomic_DNA"/>
</dbReference>
<name>A0A9D4K0K3_DREPO</name>
<organism evidence="1 2">
    <name type="scientific">Dreissena polymorpha</name>
    <name type="common">Zebra mussel</name>
    <name type="synonym">Mytilus polymorpha</name>
    <dbReference type="NCBI Taxonomy" id="45954"/>
    <lineage>
        <taxon>Eukaryota</taxon>
        <taxon>Metazoa</taxon>
        <taxon>Spiralia</taxon>
        <taxon>Lophotrochozoa</taxon>
        <taxon>Mollusca</taxon>
        <taxon>Bivalvia</taxon>
        <taxon>Autobranchia</taxon>
        <taxon>Heteroconchia</taxon>
        <taxon>Euheterodonta</taxon>
        <taxon>Imparidentia</taxon>
        <taxon>Neoheterodontei</taxon>
        <taxon>Myida</taxon>
        <taxon>Dreissenoidea</taxon>
        <taxon>Dreissenidae</taxon>
        <taxon>Dreissena</taxon>
    </lineage>
</organism>
<reference evidence="1" key="2">
    <citation type="submission" date="2020-11" db="EMBL/GenBank/DDBJ databases">
        <authorList>
            <person name="McCartney M.A."/>
            <person name="Auch B."/>
            <person name="Kono T."/>
            <person name="Mallez S."/>
            <person name="Becker A."/>
            <person name="Gohl D.M."/>
            <person name="Silverstein K.A.T."/>
            <person name="Koren S."/>
            <person name="Bechman K.B."/>
            <person name="Herman A."/>
            <person name="Abrahante J.E."/>
            <person name="Garbe J."/>
        </authorList>
    </citation>
    <scope>NUCLEOTIDE SEQUENCE</scope>
    <source>
        <strain evidence="1">Duluth1</strain>
        <tissue evidence="1">Whole animal</tissue>
    </source>
</reference>
<dbReference type="Proteomes" id="UP000828390">
    <property type="component" value="Unassembled WGS sequence"/>
</dbReference>
<dbReference type="AlphaFoldDB" id="A0A9D4K0K3"/>
<evidence type="ECO:0000313" key="2">
    <source>
        <dbReference type="Proteomes" id="UP000828390"/>
    </source>
</evidence>
<protein>
    <submittedName>
        <fullName evidence="1">Uncharacterized protein</fullName>
    </submittedName>
</protein>
<accession>A0A9D4K0K3</accession>
<comment type="caution">
    <text evidence="1">The sequence shown here is derived from an EMBL/GenBank/DDBJ whole genome shotgun (WGS) entry which is preliminary data.</text>
</comment>